<dbReference type="STRING" id="1325734.A0A428P4T1"/>
<dbReference type="OrthoDB" id="3774077at2759"/>
<feature type="compositionally biased region" description="Polar residues" evidence="1">
    <location>
        <begin position="139"/>
        <end position="149"/>
    </location>
</feature>
<dbReference type="EMBL" id="NKCI01000205">
    <property type="protein sequence ID" value="RSL48033.1"/>
    <property type="molecule type" value="Genomic_DNA"/>
</dbReference>
<sequence length="164" mass="18279">MDDQHRSSPTAPNNSPGPPGDGALPSQEAALILDRIKTYQRAPTALPAWLEHVKQGQHGSAARTFYEEGGFAAWFGYSLVKHAADHQTNFAGKAACKHLISRLDDSTADYQRRLAAEVIEHLPGRDERRIKALQRKLQMGQTQKTPPRQNRNKRQRTCLPGYLG</sequence>
<accession>A0A428P4T1</accession>
<gene>
    <name evidence="2" type="ORF">CEP54_013126</name>
</gene>
<dbReference type="Proteomes" id="UP000288168">
    <property type="component" value="Unassembled WGS sequence"/>
</dbReference>
<evidence type="ECO:0000256" key="1">
    <source>
        <dbReference type="SAM" id="MobiDB-lite"/>
    </source>
</evidence>
<organism evidence="2 3">
    <name type="scientific">Fusarium duplospermum</name>
    <dbReference type="NCBI Taxonomy" id="1325734"/>
    <lineage>
        <taxon>Eukaryota</taxon>
        <taxon>Fungi</taxon>
        <taxon>Dikarya</taxon>
        <taxon>Ascomycota</taxon>
        <taxon>Pezizomycotina</taxon>
        <taxon>Sordariomycetes</taxon>
        <taxon>Hypocreomycetidae</taxon>
        <taxon>Hypocreales</taxon>
        <taxon>Nectriaceae</taxon>
        <taxon>Fusarium</taxon>
        <taxon>Fusarium solani species complex</taxon>
    </lineage>
</organism>
<proteinExistence type="predicted"/>
<evidence type="ECO:0000313" key="2">
    <source>
        <dbReference type="EMBL" id="RSL48033.1"/>
    </source>
</evidence>
<keyword evidence="3" id="KW-1185">Reference proteome</keyword>
<protein>
    <submittedName>
        <fullName evidence="2">Uncharacterized protein</fullName>
    </submittedName>
</protein>
<feature type="region of interest" description="Disordered" evidence="1">
    <location>
        <begin position="1"/>
        <end position="26"/>
    </location>
</feature>
<name>A0A428P4T1_9HYPO</name>
<dbReference type="AlphaFoldDB" id="A0A428P4T1"/>
<evidence type="ECO:0000313" key="3">
    <source>
        <dbReference type="Proteomes" id="UP000288168"/>
    </source>
</evidence>
<feature type="region of interest" description="Disordered" evidence="1">
    <location>
        <begin position="136"/>
        <end position="164"/>
    </location>
</feature>
<reference evidence="2 3" key="1">
    <citation type="submission" date="2017-06" db="EMBL/GenBank/DDBJ databases">
        <title>Comparative genomic analysis of Ambrosia Fusariam Clade fungi.</title>
        <authorList>
            <person name="Stajich J.E."/>
            <person name="Carrillo J."/>
            <person name="Kijimoto T."/>
            <person name="Eskalen A."/>
            <person name="O'Donnell K."/>
            <person name="Kasson M."/>
        </authorList>
    </citation>
    <scope>NUCLEOTIDE SEQUENCE [LARGE SCALE GENOMIC DNA]</scope>
    <source>
        <strain evidence="2 3">NRRL62584</strain>
    </source>
</reference>
<comment type="caution">
    <text evidence="2">The sequence shown here is derived from an EMBL/GenBank/DDBJ whole genome shotgun (WGS) entry which is preliminary data.</text>
</comment>